<evidence type="ECO:0000256" key="1">
    <source>
        <dbReference type="ARBA" id="ARBA00004370"/>
    </source>
</evidence>
<evidence type="ECO:0000313" key="8">
    <source>
        <dbReference type="Proteomes" id="UP000824782"/>
    </source>
</evidence>
<feature type="transmembrane region" description="Helical" evidence="5">
    <location>
        <begin position="250"/>
        <end position="276"/>
    </location>
</feature>
<dbReference type="EMBL" id="WNYA01000003">
    <property type="protein sequence ID" value="KAG8580593.1"/>
    <property type="molecule type" value="Genomic_DNA"/>
</dbReference>
<dbReference type="Pfam" id="PF00001">
    <property type="entry name" value="7tm_1"/>
    <property type="match status" value="1"/>
</dbReference>
<keyword evidence="2 5" id="KW-0812">Transmembrane</keyword>
<feature type="transmembrane region" description="Helical" evidence="5">
    <location>
        <begin position="204"/>
        <end position="229"/>
    </location>
</feature>
<evidence type="ECO:0000256" key="3">
    <source>
        <dbReference type="ARBA" id="ARBA00022989"/>
    </source>
</evidence>
<comment type="caution">
    <text evidence="7">The sequence shown here is derived from an EMBL/GenBank/DDBJ whole genome shotgun (WGS) entry which is preliminary data.</text>
</comment>
<accession>A0AAV7C6T2</accession>
<dbReference type="GO" id="GO:0004984">
    <property type="term" value="F:olfactory receptor activity"/>
    <property type="evidence" value="ECO:0007669"/>
    <property type="project" value="TreeGrafter"/>
</dbReference>
<dbReference type="InterPro" id="IPR017452">
    <property type="entry name" value="GPCR_Rhodpsn_7TM"/>
</dbReference>
<feature type="transmembrane region" description="Helical" evidence="5">
    <location>
        <begin position="42"/>
        <end position="64"/>
    </location>
</feature>
<feature type="transmembrane region" description="Helical" evidence="5">
    <location>
        <begin position="158"/>
        <end position="177"/>
    </location>
</feature>
<sequence>MLIGYVNCTPYFSNPYNGSFDSSITQGNTPCIPQSTSLLWTFLIPAAIFSLVTLVVNPMILVSILKKDALRKEPRYILLANVMVSDLIFLLFNSIISTCNVIRWYLHRVICFTMILFTFAAYSSCVLTFTAMVVDTYVAICFPLHYYSLLSLQRIRKILLTIWIFSALFPLLVFLTAETFDGNPLQAQNVCLMLYFGPNEKKNILLTVVCVFAILFLMICSVMITYFYVKLYSMTRKSGIWVSRFSRARITLLTHSILLSLYIVPAFILAAELMMYKNSVISIDARMWIAACNNGLMMMMPRALSPLLYGLRYREISSTLKHWFSRNRVSSDSCR</sequence>
<keyword evidence="8" id="KW-1185">Reference proteome</keyword>
<organism evidence="7 8">
    <name type="scientific">Engystomops pustulosus</name>
    <name type="common">Tungara frog</name>
    <name type="synonym">Physalaemus pustulosus</name>
    <dbReference type="NCBI Taxonomy" id="76066"/>
    <lineage>
        <taxon>Eukaryota</taxon>
        <taxon>Metazoa</taxon>
        <taxon>Chordata</taxon>
        <taxon>Craniata</taxon>
        <taxon>Vertebrata</taxon>
        <taxon>Euteleostomi</taxon>
        <taxon>Amphibia</taxon>
        <taxon>Batrachia</taxon>
        <taxon>Anura</taxon>
        <taxon>Neobatrachia</taxon>
        <taxon>Hyloidea</taxon>
        <taxon>Leptodactylidae</taxon>
        <taxon>Leiuperinae</taxon>
        <taxon>Engystomops</taxon>
    </lineage>
</organism>
<dbReference type="AlphaFoldDB" id="A0AAV7C6T2"/>
<dbReference type="PANTHER" id="PTHR26451:SF1002">
    <property type="entry name" value="G-PROTEIN COUPLED RECEPTOR 148-RELATED"/>
    <property type="match status" value="1"/>
</dbReference>
<feature type="domain" description="G-protein coupled receptors family 1 profile" evidence="6">
    <location>
        <begin position="56"/>
        <end position="309"/>
    </location>
</feature>
<keyword evidence="3 5" id="KW-1133">Transmembrane helix</keyword>
<gene>
    <name evidence="7" type="ORF">GDO81_007356</name>
</gene>
<dbReference type="SUPFAM" id="SSF81321">
    <property type="entry name" value="Family A G protein-coupled receptor-like"/>
    <property type="match status" value="1"/>
</dbReference>
<dbReference type="GO" id="GO:0005549">
    <property type="term" value="F:odorant binding"/>
    <property type="evidence" value="ECO:0007669"/>
    <property type="project" value="TreeGrafter"/>
</dbReference>
<dbReference type="GO" id="GO:0004930">
    <property type="term" value="F:G protein-coupled receptor activity"/>
    <property type="evidence" value="ECO:0007669"/>
    <property type="project" value="InterPro"/>
</dbReference>
<name>A0AAV7C6T2_ENGPU</name>
<dbReference type="PANTHER" id="PTHR26451">
    <property type="entry name" value="G_PROTEIN_RECEP_F1_2 DOMAIN-CONTAINING PROTEIN"/>
    <property type="match status" value="1"/>
</dbReference>
<feature type="transmembrane region" description="Helical" evidence="5">
    <location>
        <begin position="116"/>
        <end position="146"/>
    </location>
</feature>
<dbReference type="EMBL" id="WNYA01000003">
    <property type="protein sequence ID" value="KAG8580594.1"/>
    <property type="molecule type" value="Genomic_DNA"/>
</dbReference>
<dbReference type="GO" id="GO:0016020">
    <property type="term" value="C:membrane"/>
    <property type="evidence" value="ECO:0007669"/>
    <property type="project" value="UniProtKB-SubCell"/>
</dbReference>
<dbReference type="CDD" id="cd00637">
    <property type="entry name" value="7tm_classA_rhodopsin-like"/>
    <property type="match status" value="1"/>
</dbReference>
<feature type="transmembrane region" description="Helical" evidence="5">
    <location>
        <begin position="288"/>
        <end position="311"/>
    </location>
</feature>
<evidence type="ECO:0000256" key="2">
    <source>
        <dbReference type="ARBA" id="ARBA00022692"/>
    </source>
</evidence>
<dbReference type="InterPro" id="IPR052921">
    <property type="entry name" value="GPCR1_Superfamily_Member"/>
</dbReference>
<dbReference type="Proteomes" id="UP000824782">
    <property type="component" value="Unassembled WGS sequence"/>
</dbReference>
<evidence type="ECO:0000259" key="6">
    <source>
        <dbReference type="PROSITE" id="PS50262"/>
    </source>
</evidence>
<comment type="subcellular location">
    <subcellularLocation>
        <location evidence="1">Membrane</location>
    </subcellularLocation>
</comment>
<evidence type="ECO:0000256" key="5">
    <source>
        <dbReference type="SAM" id="Phobius"/>
    </source>
</evidence>
<keyword evidence="4 5" id="KW-0472">Membrane</keyword>
<reference evidence="7" key="1">
    <citation type="thesis" date="2020" institute="ProQuest LLC" country="789 East Eisenhower Parkway, Ann Arbor, MI, USA">
        <title>Comparative Genomics and Chromosome Evolution.</title>
        <authorList>
            <person name="Mudd A.B."/>
        </authorList>
    </citation>
    <scope>NUCLEOTIDE SEQUENCE</scope>
    <source>
        <strain evidence="7">237g6f4</strain>
        <tissue evidence="7">Blood</tissue>
    </source>
</reference>
<evidence type="ECO:0000313" key="7">
    <source>
        <dbReference type="EMBL" id="KAG8580593.1"/>
    </source>
</evidence>
<protein>
    <recommendedName>
        <fullName evidence="6">G-protein coupled receptors family 1 profile domain-containing protein</fullName>
    </recommendedName>
</protein>
<dbReference type="InterPro" id="IPR000276">
    <property type="entry name" value="GPCR_Rhodpsn"/>
</dbReference>
<dbReference type="Gene3D" id="1.20.1070.10">
    <property type="entry name" value="Rhodopsin 7-helix transmembrane proteins"/>
    <property type="match status" value="1"/>
</dbReference>
<proteinExistence type="predicted"/>
<evidence type="ECO:0000256" key="4">
    <source>
        <dbReference type="ARBA" id="ARBA00023136"/>
    </source>
</evidence>
<dbReference type="PRINTS" id="PR00237">
    <property type="entry name" value="GPCRRHODOPSN"/>
</dbReference>
<dbReference type="PROSITE" id="PS50262">
    <property type="entry name" value="G_PROTEIN_RECEP_F1_2"/>
    <property type="match status" value="1"/>
</dbReference>
<feature type="transmembrane region" description="Helical" evidence="5">
    <location>
        <begin position="76"/>
        <end position="96"/>
    </location>
</feature>